<dbReference type="AlphaFoldDB" id="A0AAV7LGA8"/>
<evidence type="ECO:0000313" key="3">
    <source>
        <dbReference type="Proteomes" id="UP001066276"/>
    </source>
</evidence>
<name>A0AAV7LGA8_PLEWA</name>
<keyword evidence="1" id="KW-1133">Transmembrane helix</keyword>
<reference evidence="2" key="1">
    <citation type="journal article" date="2022" name="bioRxiv">
        <title>Sequencing and chromosome-scale assembly of the giantPleurodeles waltlgenome.</title>
        <authorList>
            <person name="Brown T."/>
            <person name="Elewa A."/>
            <person name="Iarovenko S."/>
            <person name="Subramanian E."/>
            <person name="Araus A.J."/>
            <person name="Petzold A."/>
            <person name="Susuki M."/>
            <person name="Suzuki K.-i.T."/>
            <person name="Hayashi T."/>
            <person name="Toyoda A."/>
            <person name="Oliveira C."/>
            <person name="Osipova E."/>
            <person name="Leigh N.D."/>
            <person name="Simon A."/>
            <person name="Yun M.H."/>
        </authorList>
    </citation>
    <scope>NUCLEOTIDE SEQUENCE</scope>
    <source>
        <strain evidence="2">20211129_DDA</strain>
        <tissue evidence="2">Liver</tissue>
    </source>
</reference>
<accession>A0AAV7LGA8</accession>
<evidence type="ECO:0000256" key="1">
    <source>
        <dbReference type="SAM" id="Phobius"/>
    </source>
</evidence>
<keyword evidence="3" id="KW-1185">Reference proteome</keyword>
<proteinExistence type="predicted"/>
<comment type="caution">
    <text evidence="2">The sequence shown here is derived from an EMBL/GenBank/DDBJ whole genome shotgun (WGS) entry which is preliminary data.</text>
</comment>
<protein>
    <submittedName>
        <fullName evidence="2">Uncharacterized protein</fullName>
    </submittedName>
</protein>
<dbReference type="Proteomes" id="UP001066276">
    <property type="component" value="Chromosome 11"/>
</dbReference>
<feature type="transmembrane region" description="Helical" evidence="1">
    <location>
        <begin position="46"/>
        <end position="67"/>
    </location>
</feature>
<keyword evidence="1" id="KW-0812">Transmembrane</keyword>
<organism evidence="2 3">
    <name type="scientific">Pleurodeles waltl</name>
    <name type="common">Iberian ribbed newt</name>
    <dbReference type="NCBI Taxonomy" id="8319"/>
    <lineage>
        <taxon>Eukaryota</taxon>
        <taxon>Metazoa</taxon>
        <taxon>Chordata</taxon>
        <taxon>Craniata</taxon>
        <taxon>Vertebrata</taxon>
        <taxon>Euteleostomi</taxon>
        <taxon>Amphibia</taxon>
        <taxon>Batrachia</taxon>
        <taxon>Caudata</taxon>
        <taxon>Salamandroidea</taxon>
        <taxon>Salamandridae</taxon>
        <taxon>Pleurodelinae</taxon>
        <taxon>Pleurodeles</taxon>
    </lineage>
</organism>
<sequence length="68" mass="7684">MPTGASKTWLHGSLLRAFSSTLGKVVFTHTPLTSIPFGFPYTELQYWYVSVFIGLLYALWLLTLGHLH</sequence>
<dbReference type="EMBL" id="JANPWB010000015">
    <property type="protein sequence ID" value="KAJ1088398.1"/>
    <property type="molecule type" value="Genomic_DNA"/>
</dbReference>
<gene>
    <name evidence="2" type="ORF">NDU88_001555</name>
</gene>
<evidence type="ECO:0000313" key="2">
    <source>
        <dbReference type="EMBL" id="KAJ1088398.1"/>
    </source>
</evidence>
<keyword evidence="1" id="KW-0472">Membrane</keyword>